<dbReference type="NCBIfam" id="TIGR00023">
    <property type="entry name" value="glycerol-3-phosphate 1-O-acyltransferase PlsY"/>
    <property type="match status" value="1"/>
</dbReference>
<dbReference type="PANTHER" id="PTHR30309">
    <property type="entry name" value="INNER MEMBRANE PROTEIN YGIH"/>
    <property type="match status" value="1"/>
</dbReference>
<comment type="function">
    <text evidence="10">Catalyzes the transfer of an acyl group from acyl-phosphate (acyl-PO(4)) to glycerol-3-phosphate (G3P) to form lysophosphatidic acid (LPA). This enzyme utilizes acyl-phosphate as fatty acyl donor, but not acyl-CoA or acyl-ACP.</text>
</comment>
<evidence type="ECO:0000256" key="8">
    <source>
        <dbReference type="ARBA" id="ARBA00023209"/>
    </source>
</evidence>
<keyword evidence="3 10" id="KW-0808">Transferase</keyword>
<feature type="transmembrane region" description="Helical" evidence="10">
    <location>
        <begin position="162"/>
        <end position="178"/>
    </location>
</feature>
<keyword evidence="12" id="KW-1185">Reference proteome</keyword>
<feature type="transmembrane region" description="Helical" evidence="10">
    <location>
        <begin position="108"/>
        <end position="132"/>
    </location>
</feature>
<comment type="similarity">
    <text evidence="10">Belongs to the PlsY family.</text>
</comment>
<evidence type="ECO:0000256" key="1">
    <source>
        <dbReference type="ARBA" id="ARBA00022475"/>
    </source>
</evidence>
<evidence type="ECO:0000256" key="6">
    <source>
        <dbReference type="ARBA" id="ARBA00023098"/>
    </source>
</evidence>
<evidence type="ECO:0000256" key="5">
    <source>
        <dbReference type="ARBA" id="ARBA00022989"/>
    </source>
</evidence>
<evidence type="ECO:0000256" key="9">
    <source>
        <dbReference type="ARBA" id="ARBA00023264"/>
    </source>
</evidence>
<keyword evidence="8 10" id="KW-0594">Phospholipid biosynthesis</keyword>
<keyword evidence="2 10" id="KW-0444">Lipid biosynthesis</keyword>
<feature type="transmembrane region" description="Helical" evidence="10">
    <location>
        <begin position="83"/>
        <end position="102"/>
    </location>
</feature>
<proteinExistence type="inferred from homology"/>
<organism evidence="11 12">
    <name type="scientific">Catenovulum adriaticum</name>
    <dbReference type="NCBI Taxonomy" id="2984846"/>
    <lineage>
        <taxon>Bacteria</taxon>
        <taxon>Pseudomonadati</taxon>
        <taxon>Pseudomonadota</taxon>
        <taxon>Gammaproteobacteria</taxon>
        <taxon>Alteromonadales</taxon>
        <taxon>Alteromonadaceae</taxon>
        <taxon>Catenovulum</taxon>
    </lineage>
</organism>
<dbReference type="HAMAP" id="MF_01043">
    <property type="entry name" value="PlsY"/>
    <property type="match status" value="1"/>
</dbReference>
<sequence>MSIMLFVLLIASYFVGSLSGARIAQRVFHTNDPTQSGSGNPGATNVYRVSGWKPALLTLMFDVFKAVLPLWGSYFLNLPPIELGLVAIACCLGHIFPIYHKFKGGKAVATAFGAMLPIGLELGAILIFTWAVSAYKFKYSSLASLISVSLAPLYVYLLKPKYTIAVTMLSILIILRHLPNIKRLLTGKEPKIHEKRKG</sequence>
<dbReference type="EC" id="2.3.1.275" evidence="10"/>
<name>A0ABY7AN01_9ALTE</name>
<comment type="subcellular location">
    <subcellularLocation>
        <location evidence="10">Cell membrane</location>
        <topology evidence="10">Multi-pass membrane protein</topology>
    </subcellularLocation>
</comment>
<evidence type="ECO:0000256" key="3">
    <source>
        <dbReference type="ARBA" id="ARBA00022679"/>
    </source>
</evidence>
<keyword evidence="6 10" id="KW-0443">Lipid metabolism</keyword>
<evidence type="ECO:0000313" key="11">
    <source>
        <dbReference type="EMBL" id="WAJ70938.1"/>
    </source>
</evidence>
<feature type="transmembrane region" description="Helical" evidence="10">
    <location>
        <begin position="55"/>
        <end position="76"/>
    </location>
</feature>
<evidence type="ECO:0000256" key="4">
    <source>
        <dbReference type="ARBA" id="ARBA00022692"/>
    </source>
</evidence>
<dbReference type="Proteomes" id="UP001163726">
    <property type="component" value="Chromosome"/>
</dbReference>
<protein>
    <recommendedName>
        <fullName evidence="10">Glycerol-3-phosphate acyltransferase</fullName>
    </recommendedName>
    <alternativeName>
        <fullName evidence="10">Acyl-PO4 G3P acyltransferase</fullName>
    </alternativeName>
    <alternativeName>
        <fullName evidence="10">Acyl-phosphate--glycerol-3-phosphate acyltransferase</fullName>
    </alternativeName>
    <alternativeName>
        <fullName evidence="10">G3P acyltransferase</fullName>
        <shortName evidence="10">GPAT</shortName>
        <ecNumber evidence="10">2.3.1.275</ecNumber>
    </alternativeName>
    <alternativeName>
        <fullName evidence="10">Lysophosphatidic acid synthase</fullName>
        <shortName evidence="10">LPA synthase</shortName>
    </alternativeName>
</protein>
<dbReference type="GO" id="GO:0004366">
    <property type="term" value="F:glycerol-3-phosphate O-acyltransferase activity"/>
    <property type="evidence" value="ECO:0007669"/>
    <property type="project" value="UniProtKB-EC"/>
</dbReference>
<gene>
    <name evidence="10 11" type="primary">plsY</name>
    <name evidence="11" type="ORF">OLW01_03805</name>
</gene>
<evidence type="ECO:0000313" key="12">
    <source>
        <dbReference type="Proteomes" id="UP001163726"/>
    </source>
</evidence>
<dbReference type="PANTHER" id="PTHR30309:SF0">
    <property type="entry name" value="GLYCEROL-3-PHOSPHATE ACYLTRANSFERASE-RELATED"/>
    <property type="match status" value="1"/>
</dbReference>
<dbReference type="SMART" id="SM01207">
    <property type="entry name" value="G3P_acyltransf"/>
    <property type="match status" value="1"/>
</dbReference>
<dbReference type="InterPro" id="IPR003811">
    <property type="entry name" value="G3P_acylTferase_PlsY"/>
</dbReference>
<dbReference type="Pfam" id="PF02660">
    <property type="entry name" value="G3P_acyltransf"/>
    <property type="match status" value="1"/>
</dbReference>
<keyword evidence="7 10" id="KW-0472">Membrane</keyword>
<keyword evidence="9 10" id="KW-1208">Phospholipid metabolism</keyword>
<comment type="pathway">
    <text evidence="10">Lipid metabolism; phospholipid metabolism.</text>
</comment>
<comment type="subunit">
    <text evidence="10">Probably interacts with PlsX.</text>
</comment>
<feature type="transmembrane region" description="Helical" evidence="10">
    <location>
        <begin position="139"/>
        <end position="156"/>
    </location>
</feature>
<comment type="catalytic activity">
    <reaction evidence="10">
        <text>an acyl phosphate + sn-glycerol 3-phosphate = a 1-acyl-sn-glycero-3-phosphate + phosphate</text>
        <dbReference type="Rhea" id="RHEA:34075"/>
        <dbReference type="ChEBI" id="CHEBI:43474"/>
        <dbReference type="ChEBI" id="CHEBI:57597"/>
        <dbReference type="ChEBI" id="CHEBI:57970"/>
        <dbReference type="ChEBI" id="CHEBI:59918"/>
        <dbReference type="EC" id="2.3.1.275"/>
    </reaction>
</comment>
<reference evidence="11" key="1">
    <citation type="submission" date="2022-10" db="EMBL/GenBank/DDBJ databases">
        <title>Catenovulum adriacola sp. nov. isolated in the Harbour of Susak.</title>
        <authorList>
            <person name="Schoch T."/>
            <person name="Reich S.J."/>
            <person name="Stoeferle S."/>
            <person name="Flaiz M."/>
            <person name="Kazda M."/>
            <person name="Riedel C.U."/>
            <person name="Duerre P."/>
        </authorList>
    </citation>
    <scope>NUCLEOTIDE SEQUENCE</scope>
    <source>
        <strain evidence="11">TS8</strain>
    </source>
</reference>
<accession>A0ABY7AN01</accession>
<keyword evidence="11" id="KW-0012">Acyltransferase</keyword>
<keyword evidence="5 10" id="KW-1133">Transmembrane helix</keyword>
<evidence type="ECO:0000256" key="2">
    <source>
        <dbReference type="ARBA" id="ARBA00022516"/>
    </source>
</evidence>
<evidence type="ECO:0000256" key="7">
    <source>
        <dbReference type="ARBA" id="ARBA00023136"/>
    </source>
</evidence>
<keyword evidence="4 10" id="KW-0812">Transmembrane</keyword>
<evidence type="ECO:0000256" key="10">
    <source>
        <dbReference type="HAMAP-Rule" id="MF_01043"/>
    </source>
</evidence>
<keyword evidence="1 10" id="KW-1003">Cell membrane</keyword>
<dbReference type="EMBL" id="CP109965">
    <property type="protein sequence ID" value="WAJ70938.1"/>
    <property type="molecule type" value="Genomic_DNA"/>
</dbReference>